<evidence type="ECO:0000313" key="1">
    <source>
        <dbReference type="EMBL" id="GMR41033.1"/>
    </source>
</evidence>
<feature type="non-terminal residue" evidence="1">
    <location>
        <position position="1"/>
    </location>
</feature>
<comment type="caution">
    <text evidence="1">The sequence shown here is derived from an EMBL/GenBank/DDBJ whole genome shotgun (WGS) entry which is preliminary data.</text>
</comment>
<sequence length="69" mass="7652">GCLGSGCGGWRKERSTQSSFGLVEPSFLFFENDLLNRGDLSHVFCHSSVLVCKDDTVTSREITVLSRRL</sequence>
<evidence type="ECO:0000313" key="2">
    <source>
        <dbReference type="Proteomes" id="UP001328107"/>
    </source>
</evidence>
<keyword evidence="2" id="KW-1185">Reference proteome</keyword>
<name>A0AAN4ZGY6_9BILA</name>
<dbReference type="EMBL" id="BTRK01000003">
    <property type="protein sequence ID" value="GMR41033.1"/>
    <property type="molecule type" value="Genomic_DNA"/>
</dbReference>
<proteinExistence type="predicted"/>
<organism evidence="1 2">
    <name type="scientific">Pristionchus mayeri</name>
    <dbReference type="NCBI Taxonomy" id="1317129"/>
    <lineage>
        <taxon>Eukaryota</taxon>
        <taxon>Metazoa</taxon>
        <taxon>Ecdysozoa</taxon>
        <taxon>Nematoda</taxon>
        <taxon>Chromadorea</taxon>
        <taxon>Rhabditida</taxon>
        <taxon>Rhabditina</taxon>
        <taxon>Diplogasteromorpha</taxon>
        <taxon>Diplogasteroidea</taxon>
        <taxon>Neodiplogasteridae</taxon>
        <taxon>Pristionchus</taxon>
    </lineage>
</organism>
<gene>
    <name evidence="1" type="ORF">PMAYCL1PPCAC_11228</name>
</gene>
<protein>
    <submittedName>
        <fullName evidence="1">Uncharacterized protein</fullName>
    </submittedName>
</protein>
<dbReference type="Proteomes" id="UP001328107">
    <property type="component" value="Unassembled WGS sequence"/>
</dbReference>
<feature type="non-terminal residue" evidence="1">
    <location>
        <position position="69"/>
    </location>
</feature>
<accession>A0AAN4ZGY6</accession>
<dbReference type="AlphaFoldDB" id="A0AAN4ZGY6"/>
<reference evidence="2" key="1">
    <citation type="submission" date="2022-10" db="EMBL/GenBank/DDBJ databases">
        <title>Genome assembly of Pristionchus species.</title>
        <authorList>
            <person name="Yoshida K."/>
            <person name="Sommer R.J."/>
        </authorList>
    </citation>
    <scope>NUCLEOTIDE SEQUENCE [LARGE SCALE GENOMIC DNA]</scope>
    <source>
        <strain evidence="2">RS5460</strain>
    </source>
</reference>